<dbReference type="InterPro" id="IPR000074">
    <property type="entry name" value="ApoA_E"/>
</dbReference>
<evidence type="ECO:0008006" key="17">
    <source>
        <dbReference type="Google" id="ProtNLM"/>
    </source>
</evidence>
<comment type="caution">
    <text evidence="15">The sequence shown here is derived from an EMBL/GenBank/DDBJ whole genome shotgun (WGS) entry which is preliminary data.</text>
</comment>
<evidence type="ECO:0000256" key="3">
    <source>
        <dbReference type="ARBA" id="ARBA00022448"/>
    </source>
</evidence>
<organism evidence="15 16">
    <name type="scientific">Ranitomeya imitator</name>
    <name type="common">mimic poison frog</name>
    <dbReference type="NCBI Taxonomy" id="111125"/>
    <lineage>
        <taxon>Eukaryota</taxon>
        <taxon>Metazoa</taxon>
        <taxon>Chordata</taxon>
        <taxon>Craniata</taxon>
        <taxon>Vertebrata</taxon>
        <taxon>Euteleostomi</taxon>
        <taxon>Amphibia</taxon>
        <taxon>Batrachia</taxon>
        <taxon>Anura</taxon>
        <taxon>Neobatrachia</taxon>
        <taxon>Hyloidea</taxon>
        <taxon>Dendrobatidae</taxon>
        <taxon>Dendrobatinae</taxon>
        <taxon>Ranitomeya</taxon>
    </lineage>
</organism>
<keyword evidence="4" id="KW-0964">Secreted</keyword>
<keyword evidence="7" id="KW-0677">Repeat</keyword>
<reference evidence="15" key="1">
    <citation type="submission" date="2023-07" db="EMBL/GenBank/DDBJ databases">
        <authorList>
            <person name="Stuckert A."/>
        </authorList>
    </citation>
    <scope>NUCLEOTIDE SEQUENCE</scope>
</reference>
<evidence type="ECO:0000256" key="9">
    <source>
        <dbReference type="ARBA" id="ARBA00023055"/>
    </source>
</evidence>
<evidence type="ECO:0000256" key="7">
    <source>
        <dbReference type="ARBA" id="ARBA00022737"/>
    </source>
</evidence>
<feature type="coiled-coil region" evidence="13">
    <location>
        <begin position="158"/>
        <end position="185"/>
    </location>
</feature>
<proteinExistence type="inferred from homology"/>
<evidence type="ECO:0000256" key="6">
    <source>
        <dbReference type="ARBA" id="ARBA00022729"/>
    </source>
</evidence>
<dbReference type="Gene3D" id="1.20.120.20">
    <property type="entry name" value="Apolipoprotein"/>
    <property type="match status" value="1"/>
</dbReference>
<keyword evidence="13" id="KW-0175">Coiled coil</keyword>
<gene>
    <name evidence="15" type="ORF">RIMI_LOCUS18727137</name>
</gene>
<comment type="subcellular location">
    <subcellularLocation>
        <location evidence="1">Secreted</location>
    </subcellularLocation>
</comment>
<feature type="chain" id="PRO_5046532426" description="Apolipoprotein A-I" evidence="14">
    <location>
        <begin position="19"/>
        <end position="219"/>
    </location>
</feature>
<evidence type="ECO:0000256" key="4">
    <source>
        <dbReference type="ARBA" id="ARBA00022525"/>
    </source>
</evidence>
<name>A0ABN9MAT8_9NEOB</name>
<dbReference type="PANTHER" id="PTHR18976">
    <property type="entry name" value="APOLIPOPROTEIN"/>
    <property type="match status" value="1"/>
</dbReference>
<evidence type="ECO:0000256" key="10">
    <source>
        <dbReference type="ARBA" id="ARBA00023098"/>
    </source>
</evidence>
<evidence type="ECO:0000256" key="12">
    <source>
        <dbReference type="ARBA" id="ARBA00023221"/>
    </source>
</evidence>
<keyword evidence="6 14" id="KW-0732">Signal</keyword>
<evidence type="ECO:0000256" key="2">
    <source>
        <dbReference type="ARBA" id="ARBA00008788"/>
    </source>
</evidence>
<evidence type="ECO:0000256" key="8">
    <source>
        <dbReference type="ARBA" id="ARBA00022850"/>
    </source>
</evidence>
<dbReference type="EMBL" id="CAUEEQ010057892">
    <property type="protein sequence ID" value="CAJ0963578.1"/>
    <property type="molecule type" value="Genomic_DNA"/>
</dbReference>
<sequence>MRGFVVTLALLFLTGTQARYPWQHDEPQSPYQHVRDVIEGYLNKVRDIGREAVSQAESSDLGKQLDLKIAERFDEVSSKALALRKQINPYMDKVREHVSAELEKDIPLVREKIRPIVENFQRKWAEDVKSFKERVTPLGEELKKQTKENLEVFYKKLQPAAEDLREKLRAEVDSLRANLAPYTDELRQKIIEKLEEVKANAGPKAEEYRAQITQHIEKP</sequence>
<evidence type="ECO:0000313" key="15">
    <source>
        <dbReference type="EMBL" id="CAJ0963578.1"/>
    </source>
</evidence>
<keyword evidence="16" id="KW-1185">Reference proteome</keyword>
<evidence type="ECO:0000256" key="1">
    <source>
        <dbReference type="ARBA" id="ARBA00004613"/>
    </source>
</evidence>
<evidence type="ECO:0000256" key="13">
    <source>
        <dbReference type="SAM" id="Coils"/>
    </source>
</evidence>
<keyword evidence="11" id="KW-1207">Sterol metabolism</keyword>
<evidence type="ECO:0000256" key="14">
    <source>
        <dbReference type="SAM" id="SignalP"/>
    </source>
</evidence>
<keyword evidence="8" id="KW-0345">HDL</keyword>
<comment type="similarity">
    <text evidence="2">Belongs to the apolipoprotein A1/A4/E family.</text>
</comment>
<evidence type="ECO:0000256" key="5">
    <source>
        <dbReference type="ARBA" id="ARBA00022548"/>
    </source>
</evidence>
<keyword evidence="5" id="KW-0153">Cholesterol metabolism</keyword>
<dbReference type="Pfam" id="PF01442">
    <property type="entry name" value="Apolipoprotein"/>
    <property type="match status" value="1"/>
</dbReference>
<dbReference type="PANTHER" id="PTHR18976:SF11">
    <property type="entry name" value="APOLIPOPROTEIN A-I"/>
    <property type="match status" value="1"/>
</dbReference>
<dbReference type="Proteomes" id="UP001176940">
    <property type="component" value="Unassembled WGS sequence"/>
</dbReference>
<accession>A0ABN9MAT8</accession>
<evidence type="ECO:0000313" key="16">
    <source>
        <dbReference type="Proteomes" id="UP001176940"/>
    </source>
</evidence>
<keyword evidence="12" id="KW-0753">Steroid metabolism</keyword>
<dbReference type="Gene3D" id="1.20.5.20">
    <property type="match status" value="1"/>
</dbReference>
<keyword evidence="3" id="KW-0813">Transport</keyword>
<protein>
    <recommendedName>
        <fullName evidence="17">Apolipoprotein A-I</fullName>
    </recommendedName>
</protein>
<keyword evidence="9" id="KW-0445">Lipid transport</keyword>
<evidence type="ECO:0000256" key="11">
    <source>
        <dbReference type="ARBA" id="ARBA00023166"/>
    </source>
</evidence>
<keyword evidence="10" id="KW-0443">Lipid metabolism</keyword>
<dbReference type="SUPFAM" id="SSF58113">
    <property type="entry name" value="Apolipoprotein A-I"/>
    <property type="match status" value="1"/>
</dbReference>
<dbReference type="InterPro" id="IPR050163">
    <property type="entry name" value="Apolipoprotein_A1/A4/E"/>
</dbReference>
<feature type="signal peptide" evidence="14">
    <location>
        <begin position="1"/>
        <end position="18"/>
    </location>
</feature>